<evidence type="ECO:0000259" key="1">
    <source>
        <dbReference type="PROSITE" id="PS51186"/>
    </source>
</evidence>
<feature type="domain" description="N-acetyltransferase" evidence="1">
    <location>
        <begin position="1"/>
        <end position="136"/>
    </location>
</feature>
<dbReference type="InterPro" id="IPR016181">
    <property type="entry name" value="Acyl_CoA_acyltransferase"/>
</dbReference>
<dbReference type="SUPFAM" id="SSF55729">
    <property type="entry name" value="Acyl-CoA N-acyltransferases (Nat)"/>
    <property type="match status" value="1"/>
</dbReference>
<name>A0ABS2UFU2_9LEPT</name>
<dbReference type="InterPro" id="IPR000182">
    <property type="entry name" value="GNAT_dom"/>
</dbReference>
<sequence>MEVKKLDKSDLNWLFPLESSCFGTQAWTEAMILSHFVESEGIGVKDLGYVLYKLVGDEIEIYKVAVDSSQRREGKAKQMLEFLLDSQKDKTFFLEVSSNNLPAIGLYNSCGFQRIHIRKHYYSDGSDALIFKKTPVDDLENFSFDIP</sequence>
<comment type="caution">
    <text evidence="2">The sequence shown here is derived from an EMBL/GenBank/DDBJ whole genome shotgun (WGS) entry which is preliminary data.</text>
</comment>
<reference evidence="2 3" key="1">
    <citation type="submission" date="2021-02" db="EMBL/GenBank/DDBJ databases">
        <title>Leptospira ainlahdjerensis sp. nov., Leptospira ainazelensis sp. nov., Leptospira abararensis sp. nov. and Leptospira chreensis sp. nov., four new species isolated from water sources in Algeria.</title>
        <authorList>
            <person name="Amara Korba A."/>
            <person name="Kainiu M."/>
            <person name="Vincent A.T."/>
            <person name="Mariet J.-F."/>
            <person name="Veyrier F.J."/>
            <person name="Goarant C."/>
            <person name="Picardeau M."/>
        </authorList>
    </citation>
    <scope>NUCLEOTIDE SEQUENCE [LARGE SCALE GENOMIC DNA]</scope>
    <source>
        <strain evidence="2 3">201903070</strain>
    </source>
</reference>
<dbReference type="EMBL" id="JAFFPU010000075">
    <property type="protein sequence ID" value="MBM9579251.1"/>
    <property type="molecule type" value="Genomic_DNA"/>
</dbReference>
<accession>A0ABS2UFU2</accession>
<dbReference type="PROSITE" id="PS51186">
    <property type="entry name" value="GNAT"/>
    <property type="match status" value="1"/>
</dbReference>
<keyword evidence="3" id="KW-1185">Reference proteome</keyword>
<dbReference type="Proteomes" id="UP000724686">
    <property type="component" value="Unassembled WGS sequence"/>
</dbReference>
<dbReference type="Pfam" id="PF00583">
    <property type="entry name" value="Acetyltransf_1"/>
    <property type="match status" value="1"/>
</dbReference>
<evidence type="ECO:0000313" key="3">
    <source>
        <dbReference type="Proteomes" id="UP000724686"/>
    </source>
</evidence>
<dbReference type="RefSeq" id="WP_205281511.1">
    <property type="nucleotide sequence ID" value="NZ_JAFFPU010000075.1"/>
</dbReference>
<evidence type="ECO:0000313" key="2">
    <source>
        <dbReference type="EMBL" id="MBM9579251.1"/>
    </source>
</evidence>
<gene>
    <name evidence="2" type="ORF">JWG45_19070</name>
</gene>
<dbReference type="Gene3D" id="3.40.630.30">
    <property type="match status" value="1"/>
</dbReference>
<protein>
    <submittedName>
        <fullName evidence="2">GNAT family N-acetyltransferase</fullName>
    </submittedName>
</protein>
<organism evidence="2 3">
    <name type="scientific">Leptospira ainlahdjerensis</name>
    <dbReference type="NCBI Taxonomy" id="2810033"/>
    <lineage>
        <taxon>Bacteria</taxon>
        <taxon>Pseudomonadati</taxon>
        <taxon>Spirochaetota</taxon>
        <taxon>Spirochaetia</taxon>
        <taxon>Leptospirales</taxon>
        <taxon>Leptospiraceae</taxon>
        <taxon>Leptospira</taxon>
    </lineage>
</organism>
<proteinExistence type="predicted"/>